<dbReference type="Pfam" id="PF13639">
    <property type="entry name" value="zf-RING_2"/>
    <property type="match status" value="1"/>
</dbReference>
<dbReference type="InterPro" id="IPR013083">
    <property type="entry name" value="Znf_RING/FYVE/PHD"/>
</dbReference>
<reference evidence="21" key="2">
    <citation type="journal article" date="2018" name="BMC Genomics">
        <title>A manually annotated Actinidia chinensis var. chinensis (kiwifruit) genome highlights the challenges associated with draft genomes and gene prediction in plants.</title>
        <authorList>
            <person name="Pilkington S.M."/>
            <person name="Crowhurst R."/>
            <person name="Hilario E."/>
            <person name="Nardozza S."/>
            <person name="Fraser L."/>
            <person name="Peng Y."/>
            <person name="Gunaseelan K."/>
            <person name="Simpson R."/>
            <person name="Tahir J."/>
            <person name="Deroles S.C."/>
            <person name="Templeton K."/>
            <person name="Luo Z."/>
            <person name="Davy M."/>
            <person name="Cheng C."/>
            <person name="McNeilage M."/>
            <person name="Scaglione D."/>
            <person name="Liu Y."/>
            <person name="Zhang Q."/>
            <person name="Datson P."/>
            <person name="De Silva N."/>
            <person name="Gardiner S.E."/>
            <person name="Bassett H."/>
            <person name="Chagne D."/>
            <person name="McCallum J."/>
            <person name="Dzierzon H."/>
            <person name="Deng C."/>
            <person name="Wang Y.Y."/>
            <person name="Barron L."/>
            <person name="Manako K."/>
            <person name="Bowen J."/>
            <person name="Foster T.M."/>
            <person name="Erridge Z.A."/>
            <person name="Tiffin H."/>
            <person name="Waite C.N."/>
            <person name="Davies K.M."/>
            <person name="Grierson E.P."/>
            <person name="Laing W.A."/>
            <person name="Kirk R."/>
            <person name="Chen X."/>
            <person name="Wood M."/>
            <person name="Montefiori M."/>
            <person name="Brummell D.A."/>
            <person name="Schwinn K.E."/>
            <person name="Catanach A."/>
            <person name="Fullerton C."/>
            <person name="Li D."/>
            <person name="Meiyalaghan S."/>
            <person name="Nieuwenhuizen N."/>
            <person name="Read N."/>
            <person name="Prakash R."/>
            <person name="Hunter D."/>
            <person name="Zhang H."/>
            <person name="McKenzie M."/>
            <person name="Knabel M."/>
            <person name="Harris A."/>
            <person name="Allan A.C."/>
            <person name="Gleave A."/>
            <person name="Chen A."/>
            <person name="Janssen B.J."/>
            <person name="Plunkett B."/>
            <person name="Ampomah-Dwamena C."/>
            <person name="Voogd C."/>
            <person name="Leif D."/>
            <person name="Lafferty D."/>
            <person name="Souleyre E.J.F."/>
            <person name="Varkonyi-Gasic E."/>
            <person name="Gambi F."/>
            <person name="Hanley J."/>
            <person name="Yao J.L."/>
            <person name="Cheung J."/>
            <person name="David K.M."/>
            <person name="Warren B."/>
            <person name="Marsh K."/>
            <person name="Snowden K.C."/>
            <person name="Lin-Wang K."/>
            <person name="Brian L."/>
            <person name="Martinez-Sanchez M."/>
            <person name="Wang M."/>
            <person name="Ileperuma N."/>
            <person name="Macnee N."/>
            <person name="Campin R."/>
            <person name="McAtee P."/>
            <person name="Drummond R.S.M."/>
            <person name="Espley R.V."/>
            <person name="Ireland H.S."/>
            <person name="Wu R."/>
            <person name="Atkinson R.G."/>
            <person name="Karunairetnam S."/>
            <person name="Bulley S."/>
            <person name="Chunkath S."/>
            <person name="Hanley Z."/>
            <person name="Storey R."/>
            <person name="Thrimawithana A.H."/>
            <person name="Thomson S."/>
            <person name="David C."/>
            <person name="Testolin R."/>
            <person name="Huang H."/>
            <person name="Hellens R.P."/>
            <person name="Schaffer R.J."/>
        </authorList>
    </citation>
    <scope>NUCLEOTIDE SEQUENCE [LARGE SCALE GENOMIC DNA]</scope>
    <source>
        <strain evidence="21">cv. Red5</strain>
    </source>
</reference>
<evidence type="ECO:0000259" key="19">
    <source>
        <dbReference type="PROSITE" id="PS50089"/>
    </source>
</evidence>
<keyword evidence="11" id="KW-0862">Zinc</keyword>
<feature type="compositionally biased region" description="Low complexity" evidence="16">
    <location>
        <begin position="371"/>
        <end position="385"/>
    </location>
</feature>
<dbReference type="OMA" id="LCRNSPE"/>
<evidence type="ECO:0000256" key="7">
    <source>
        <dbReference type="ARBA" id="ARBA00022723"/>
    </source>
</evidence>
<comment type="pathway">
    <text evidence="3">Protein modification; protein ubiquitination.</text>
</comment>
<feature type="region of interest" description="Disordered" evidence="16">
    <location>
        <begin position="364"/>
        <end position="385"/>
    </location>
</feature>
<evidence type="ECO:0000256" key="3">
    <source>
        <dbReference type="ARBA" id="ARBA00004906"/>
    </source>
</evidence>
<dbReference type="SUPFAM" id="SSF57850">
    <property type="entry name" value="RING/U-box"/>
    <property type="match status" value="1"/>
</dbReference>
<evidence type="ECO:0000256" key="11">
    <source>
        <dbReference type="ARBA" id="ARBA00022833"/>
    </source>
</evidence>
<dbReference type="GO" id="GO:0030247">
    <property type="term" value="F:polysaccharide binding"/>
    <property type="evidence" value="ECO:0007669"/>
    <property type="project" value="InterPro"/>
</dbReference>
<dbReference type="SMART" id="SM00184">
    <property type="entry name" value="RING"/>
    <property type="match status" value="1"/>
</dbReference>
<dbReference type="InterPro" id="IPR001841">
    <property type="entry name" value="Znf_RING"/>
</dbReference>
<evidence type="ECO:0000256" key="4">
    <source>
        <dbReference type="ARBA" id="ARBA00012483"/>
    </source>
</evidence>
<evidence type="ECO:0000313" key="21">
    <source>
        <dbReference type="Proteomes" id="UP000241394"/>
    </source>
</evidence>
<dbReference type="Gramene" id="PSS11311">
    <property type="protein sequence ID" value="PSS11311"/>
    <property type="gene ID" value="CEY00_Acc15585"/>
</dbReference>
<keyword evidence="13 17" id="KW-0472">Membrane</keyword>
<comment type="catalytic activity">
    <reaction evidence="1">
        <text>S-ubiquitinyl-[E2 ubiquitin-conjugating enzyme]-L-cysteine + [acceptor protein]-L-lysine = [E2 ubiquitin-conjugating enzyme]-L-cysteine + N(6)-ubiquitinyl-[acceptor protein]-L-lysine.</text>
        <dbReference type="EC" id="2.3.2.27"/>
    </reaction>
</comment>
<dbReference type="PANTHER" id="PTHR46279">
    <property type="entry name" value="RING/U-BOX SUPERFAMILY PROTEIN"/>
    <property type="match status" value="1"/>
</dbReference>
<gene>
    <name evidence="20" type="ORF">CEY00_Acc15585</name>
</gene>
<evidence type="ECO:0000256" key="10">
    <source>
        <dbReference type="ARBA" id="ARBA00022786"/>
    </source>
</evidence>
<dbReference type="PANTHER" id="PTHR46279:SF31">
    <property type="entry name" value="RING-H2 FINGER PROTEIN ATL20-LIKE ISOFORM X1"/>
    <property type="match status" value="1"/>
</dbReference>
<evidence type="ECO:0000256" key="15">
    <source>
        <dbReference type="PROSITE-ProRule" id="PRU00175"/>
    </source>
</evidence>
<keyword evidence="21" id="KW-1185">Reference proteome</keyword>
<evidence type="ECO:0000256" key="18">
    <source>
        <dbReference type="SAM" id="SignalP"/>
    </source>
</evidence>
<feature type="signal peptide" evidence="18">
    <location>
        <begin position="1"/>
        <end position="22"/>
    </location>
</feature>
<keyword evidence="5" id="KW-0808">Transferase</keyword>
<comment type="caution">
    <text evidence="20">The sequence shown here is derived from an EMBL/GenBank/DDBJ whole genome shotgun (WGS) entry which is preliminary data.</text>
</comment>
<keyword evidence="9 15" id="KW-0863">Zinc-finger</keyword>
<comment type="similarity">
    <text evidence="14">Belongs to the RING-type zinc finger family. ATL subfamily.</text>
</comment>
<evidence type="ECO:0000256" key="12">
    <source>
        <dbReference type="ARBA" id="ARBA00022989"/>
    </source>
</evidence>
<organism evidence="20 21">
    <name type="scientific">Actinidia chinensis var. chinensis</name>
    <name type="common">Chinese soft-hair kiwi</name>
    <dbReference type="NCBI Taxonomy" id="1590841"/>
    <lineage>
        <taxon>Eukaryota</taxon>
        <taxon>Viridiplantae</taxon>
        <taxon>Streptophyta</taxon>
        <taxon>Embryophyta</taxon>
        <taxon>Tracheophyta</taxon>
        <taxon>Spermatophyta</taxon>
        <taxon>Magnoliopsida</taxon>
        <taxon>eudicotyledons</taxon>
        <taxon>Gunneridae</taxon>
        <taxon>Pentapetalae</taxon>
        <taxon>asterids</taxon>
        <taxon>Ericales</taxon>
        <taxon>Actinidiaceae</taxon>
        <taxon>Actinidia</taxon>
    </lineage>
</organism>
<evidence type="ECO:0000256" key="5">
    <source>
        <dbReference type="ARBA" id="ARBA00022679"/>
    </source>
</evidence>
<evidence type="ECO:0000256" key="17">
    <source>
        <dbReference type="SAM" id="Phobius"/>
    </source>
</evidence>
<dbReference type="GO" id="GO:0008270">
    <property type="term" value="F:zinc ion binding"/>
    <property type="evidence" value="ECO:0007669"/>
    <property type="project" value="UniProtKB-KW"/>
</dbReference>
<evidence type="ECO:0000256" key="16">
    <source>
        <dbReference type="SAM" id="MobiDB-lite"/>
    </source>
</evidence>
<keyword evidence="12 17" id="KW-1133">Transmembrane helix</keyword>
<dbReference type="STRING" id="1590841.A0A2R6QN28"/>
<evidence type="ECO:0000313" key="20">
    <source>
        <dbReference type="EMBL" id="PSS11311.1"/>
    </source>
</evidence>
<protein>
    <recommendedName>
        <fullName evidence="4">RING-type E3 ubiquitin transferase</fullName>
        <ecNumber evidence="4">2.3.2.27</ecNumber>
    </recommendedName>
</protein>
<dbReference type="Pfam" id="PF13947">
    <property type="entry name" value="GUB_WAK_bind"/>
    <property type="match status" value="1"/>
</dbReference>
<evidence type="ECO:0000256" key="2">
    <source>
        <dbReference type="ARBA" id="ARBA00004167"/>
    </source>
</evidence>
<dbReference type="InterPro" id="IPR025287">
    <property type="entry name" value="WAK_GUB"/>
</dbReference>
<dbReference type="CDD" id="cd16461">
    <property type="entry name" value="RING-H2_EL5-like"/>
    <property type="match status" value="1"/>
</dbReference>
<dbReference type="OrthoDB" id="8062037at2759"/>
<proteinExistence type="inferred from homology"/>
<evidence type="ECO:0000256" key="9">
    <source>
        <dbReference type="ARBA" id="ARBA00022771"/>
    </source>
</evidence>
<feature type="chain" id="PRO_5015310003" description="RING-type E3 ubiquitin transferase" evidence="18">
    <location>
        <begin position="23"/>
        <end position="385"/>
    </location>
</feature>
<feature type="domain" description="RING-type" evidence="19">
    <location>
        <begin position="316"/>
        <end position="358"/>
    </location>
</feature>
<evidence type="ECO:0000256" key="1">
    <source>
        <dbReference type="ARBA" id="ARBA00000900"/>
    </source>
</evidence>
<dbReference type="Gene3D" id="3.30.40.10">
    <property type="entry name" value="Zinc/RING finger domain, C3HC4 (zinc finger)"/>
    <property type="match status" value="1"/>
</dbReference>
<name>A0A2R6QN28_ACTCC</name>
<feature type="transmembrane region" description="Helical" evidence="17">
    <location>
        <begin position="234"/>
        <end position="255"/>
    </location>
</feature>
<dbReference type="Proteomes" id="UP000241394">
    <property type="component" value="Chromosome LG14"/>
</dbReference>
<keyword evidence="8 18" id="KW-0732">Signal</keyword>
<evidence type="ECO:0000256" key="13">
    <source>
        <dbReference type="ARBA" id="ARBA00023136"/>
    </source>
</evidence>
<keyword evidence="10" id="KW-0833">Ubl conjugation pathway</keyword>
<dbReference type="GO" id="GO:0061630">
    <property type="term" value="F:ubiquitin protein ligase activity"/>
    <property type="evidence" value="ECO:0007669"/>
    <property type="project" value="UniProtKB-EC"/>
</dbReference>
<accession>A0A2R6QN28</accession>
<dbReference type="InParanoid" id="A0A2R6QN28"/>
<dbReference type="EC" id="2.3.2.27" evidence="4"/>
<keyword evidence="7" id="KW-0479">Metal-binding</keyword>
<dbReference type="EMBL" id="NKQK01000014">
    <property type="protein sequence ID" value="PSS11311.1"/>
    <property type="molecule type" value="Genomic_DNA"/>
</dbReference>
<evidence type="ECO:0000256" key="14">
    <source>
        <dbReference type="ARBA" id="ARBA00024209"/>
    </source>
</evidence>
<dbReference type="InterPro" id="IPR046948">
    <property type="entry name" value="ATL20-22-like"/>
</dbReference>
<keyword evidence="6 17" id="KW-0812">Transmembrane</keyword>
<comment type="subcellular location">
    <subcellularLocation>
        <location evidence="2">Membrane</location>
        <topology evidence="2">Single-pass membrane protein</topology>
    </subcellularLocation>
</comment>
<dbReference type="PROSITE" id="PS50089">
    <property type="entry name" value="ZF_RING_2"/>
    <property type="match status" value="1"/>
</dbReference>
<dbReference type="AlphaFoldDB" id="A0A2R6QN28"/>
<reference evidence="20 21" key="1">
    <citation type="submission" date="2017-07" db="EMBL/GenBank/DDBJ databases">
        <title>An improved, manually edited Actinidia chinensis var. chinensis (kiwifruit) genome highlights the challenges associated with draft genomes and gene prediction in plants.</title>
        <authorList>
            <person name="Pilkington S."/>
            <person name="Crowhurst R."/>
            <person name="Hilario E."/>
            <person name="Nardozza S."/>
            <person name="Fraser L."/>
            <person name="Peng Y."/>
            <person name="Gunaseelan K."/>
            <person name="Simpson R."/>
            <person name="Tahir J."/>
            <person name="Deroles S."/>
            <person name="Templeton K."/>
            <person name="Luo Z."/>
            <person name="Davy M."/>
            <person name="Cheng C."/>
            <person name="Mcneilage M."/>
            <person name="Scaglione D."/>
            <person name="Liu Y."/>
            <person name="Zhang Q."/>
            <person name="Datson P."/>
            <person name="De Silva N."/>
            <person name="Gardiner S."/>
            <person name="Bassett H."/>
            <person name="Chagne D."/>
            <person name="Mccallum J."/>
            <person name="Dzierzon H."/>
            <person name="Deng C."/>
            <person name="Wang Y.-Y."/>
            <person name="Barron N."/>
            <person name="Manako K."/>
            <person name="Bowen J."/>
            <person name="Foster T."/>
            <person name="Erridge Z."/>
            <person name="Tiffin H."/>
            <person name="Waite C."/>
            <person name="Davies K."/>
            <person name="Grierson E."/>
            <person name="Laing W."/>
            <person name="Kirk R."/>
            <person name="Chen X."/>
            <person name="Wood M."/>
            <person name="Montefiori M."/>
            <person name="Brummell D."/>
            <person name="Schwinn K."/>
            <person name="Catanach A."/>
            <person name="Fullerton C."/>
            <person name="Li D."/>
            <person name="Meiyalaghan S."/>
            <person name="Nieuwenhuizen N."/>
            <person name="Read N."/>
            <person name="Prakash R."/>
            <person name="Hunter D."/>
            <person name="Zhang H."/>
            <person name="Mckenzie M."/>
            <person name="Knabel M."/>
            <person name="Harris A."/>
            <person name="Allan A."/>
            <person name="Chen A."/>
            <person name="Janssen B."/>
            <person name="Plunkett B."/>
            <person name="Dwamena C."/>
            <person name="Voogd C."/>
            <person name="Leif D."/>
            <person name="Lafferty D."/>
            <person name="Souleyre E."/>
            <person name="Varkonyi-Gasic E."/>
            <person name="Gambi F."/>
            <person name="Hanley J."/>
            <person name="Yao J.-L."/>
            <person name="Cheung J."/>
            <person name="David K."/>
            <person name="Warren B."/>
            <person name="Marsh K."/>
            <person name="Snowden K."/>
            <person name="Lin-Wang K."/>
            <person name="Brian L."/>
            <person name="Martinez-Sanchez M."/>
            <person name="Wang M."/>
            <person name="Ileperuma N."/>
            <person name="Macnee N."/>
            <person name="Campin R."/>
            <person name="Mcatee P."/>
            <person name="Drummond R."/>
            <person name="Espley R."/>
            <person name="Ireland H."/>
            <person name="Wu R."/>
            <person name="Atkinson R."/>
            <person name="Karunairetnam S."/>
            <person name="Bulley S."/>
            <person name="Chunkath S."/>
            <person name="Hanley Z."/>
            <person name="Storey R."/>
            <person name="Thrimawithana A."/>
            <person name="Thomson S."/>
            <person name="David C."/>
            <person name="Testolin R."/>
        </authorList>
    </citation>
    <scope>NUCLEOTIDE SEQUENCE [LARGE SCALE GENOMIC DNA]</scope>
    <source>
        <strain evidence="21">cv. Red5</strain>
        <tissue evidence="20">Young leaf</tissue>
    </source>
</reference>
<evidence type="ECO:0000256" key="6">
    <source>
        <dbReference type="ARBA" id="ARBA00022692"/>
    </source>
</evidence>
<sequence>METSSPLLCSLFFFILTHAALCKPNCQPDSCGPTGLEIRFPFRLKDQPDWCGYPGFILSCKNQSQTVLSLPNAGDFVVNDIDYVNELIFINDPDFCLPKRILNFSLSGSPYLAPYPRTFTFLNCSSDYWIHYYMMYPTEPISCLSNNQNFTVVAIAANFMIDKCQNMSAVSVPIQDDYRYRTLVDLTEDLQLTWRGPNCGACEFKGGTCRFKGDGEQIGCFNLPNRGLPRGAKYAIIIGGGIPGLVFLIGLLCYTCGRIKAYNTRGSNLDPELSNPTINPQRALVMTGLDRATIELYPKTVLGESKRLPNPNDGTCPICLAEYQPKDTLRTIPECNHYFHATCIDEWLQMNATCPLCRSSADGSTGLTPCSSTILSSSPSSSSAS</sequence>
<evidence type="ECO:0000256" key="8">
    <source>
        <dbReference type="ARBA" id="ARBA00022729"/>
    </source>
</evidence>
<dbReference type="GO" id="GO:0016020">
    <property type="term" value="C:membrane"/>
    <property type="evidence" value="ECO:0007669"/>
    <property type="project" value="UniProtKB-SubCell"/>
</dbReference>